<dbReference type="Ensembl" id="ENSOMYT00000164561.1">
    <property type="protein sequence ID" value="ENSOMYP00000135266.1"/>
    <property type="gene ID" value="ENSOMYG00000045696.2"/>
</dbReference>
<evidence type="ECO:0000256" key="8">
    <source>
        <dbReference type="ARBA" id="ARBA00048336"/>
    </source>
</evidence>
<keyword evidence="5" id="KW-0378">Hydrolase</keyword>
<feature type="compositionally biased region" description="Low complexity" evidence="9">
    <location>
        <begin position="707"/>
        <end position="734"/>
    </location>
</feature>
<evidence type="ECO:0000256" key="5">
    <source>
        <dbReference type="ARBA" id="ARBA00022801"/>
    </source>
</evidence>
<feature type="region of interest" description="Disordered" evidence="9">
    <location>
        <begin position="638"/>
        <end position="735"/>
    </location>
</feature>
<feature type="compositionally biased region" description="Polar residues" evidence="9">
    <location>
        <begin position="891"/>
        <end position="901"/>
    </location>
</feature>
<gene>
    <name evidence="13" type="primary">LOC110507539</name>
</gene>
<dbReference type="GO" id="GO:0004722">
    <property type="term" value="F:protein serine/threonine phosphatase activity"/>
    <property type="evidence" value="ECO:0007669"/>
    <property type="project" value="UniProtKB-EC"/>
</dbReference>
<evidence type="ECO:0000259" key="10">
    <source>
        <dbReference type="PROSITE" id="PS50054"/>
    </source>
</evidence>
<evidence type="ECO:0000256" key="1">
    <source>
        <dbReference type="ARBA" id="ARBA00004245"/>
    </source>
</evidence>
<evidence type="ECO:0000259" key="11">
    <source>
        <dbReference type="PROSITE" id="PS50056"/>
    </source>
</evidence>
<reference evidence="13" key="2">
    <citation type="submission" date="2025-08" db="UniProtKB">
        <authorList>
            <consortium name="Ensembl"/>
        </authorList>
    </citation>
    <scope>IDENTIFICATION</scope>
</reference>
<sequence>MTLGSVSATGSSAEGCFCSCCGVKMMPYFSENGVVSQNQINQLISESFLTVKGAAVFLPRGNGSSPSSAPRISQQWNKHTGDLQQHLQTMFTVLRPEDNIRLAVRLESAYAQPQCTRYMVVVSTNGRQDTEESVVLGLDFGSSDSSCTMGLVLPLWSDTLIHLDGDGGFSVSTVNRVHVFKPVSVQAMWSALQSLHKACEVARCHNYYPGSLFLTWVSYYQSQVSSDQVCINEWNVMQDVQSHRADSPVLFTDVPTERERTERLIKTRLREIMMQKDLENVTSKEIRTELEMQMVCNLREFKEFIDNEMIVILGQMDSPTEIFDHVYLGSEWNASNLEELQTSGVRYILNVTREIDNFFPGVFEYHNIRVYDEEATNLLEYWNDTYKFITKARKAGAKCLVHCKMGVSRSASTVIAYAMKEYGWDLERAFDYVKERRGVTKPNPSFMKQLEEYQGILLASKQRHNKLWRSHSDSDLSERHESPLCKTGPPSHTLGLSDPHNNNNGPTPSLQHFLLQALGAANDPDNKSKGSHISDTQSEPVRLTRSLSHSPGPPASNGLCVSRERLFSRGRGPRQDSFRPRAVTVVPEERTDNSALAGVAVTVPITAVPHPPPSLHILPPSPFPQPLAKPLHLGLSTQLSSPVPKQKSQSVELTLDLPDHSSSEVVSQDTLESSDDSDTLGCSLSDPLSERGDSVSMMSPGIPMAVSPLTPTTPGSLGPYANDDNNNPGGDTDTILANPVDATCVTTSSNLGTDSIDFFSAREKFLGLSQDGKTRTLSEQMAQRTPQSQCPSQELQPLSPENPAGALPPLPSTEEEEQGKSSPHTEDGSDRASQEKASSPPHHDNGVSVRHIVTEIESISHPPAAAPLSSTQPAPHSPQQLRPDDRDEETPLTSPSSYPQSPATPPSDWPAGSVRRATKQLEQRLRQELDLTLSNTSTQRSPLHSPSAEFHPTGSPLHTPSTDCPPLLAPTTDCPKQRKPTPAPEQGRPLNEAFTVSAEPKGETEQGGFVISDMDVAPSFSHYPDARHTPKPIPIIVCSSLEPSRVQPQAPPALLWLEGVTALDSDTDGPSPPPPHHGRLALARSSEELEKIQETLRELQAFLYDAGGLGAGERPGQGKHHGETPVWQRAMEIEARIRQAGLTPPSLMKRSASLAKLDCLELSANDLNDWDLRATTASPYAPQLMPTPHSRSHHHPSPDDVSKKQRVLSRAPLGEVYPLDSDRTDRGSQRAGSDPPCLSSPPCLVLQGEEELETDPSPRLTRTQSPASAPDVPMTTAQQQPRGKSHPPRRLRKAADKKRTATVLYHTM</sequence>
<feature type="domain" description="DEK-C" evidence="12">
    <location>
        <begin position="259"/>
        <end position="314"/>
    </location>
</feature>
<dbReference type="OrthoDB" id="5779068at2759"/>
<comment type="similarity">
    <text evidence="2">Belongs to the protein-tyrosine phosphatase family.</text>
</comment>
<dbReference type="GO" id="GO:0030837">
    <property type="term" value="P:negative regulation of actin filament polymerization"/>
    <property type="evidence" value="ECO:0007669"/>
    <property type="project" value="InterPro"/>
</dbReference>
<feature type="compositionally biased region" description="Polar residues" evidence="9">
    <location>
        <begin position="638"/>
        <end position="652"/>
    </location>
</feature>
<keyword evidence="6" id="KW-0904">Protein phosphatase</keyword>
<feature type="domain" description="Tyrosine-protein phosphatase" evidence="10">
    <location>
        <begin position="318"/>
        <end position="459"/>
    </location>
</feature>
<accession>A0A8K9XN87</accession>
<dbReference type="PROSITE" id="PS00383">
    <property type="entry name" value="TYR_PHOSPHATASE_1"/>
    <property type="match status" value="1"/>
</dbReference>
<dbReference type="GO" id="GO:0003779">
    <property type="term" value="F:actin binding"/>
    <property type="evidence" value="ECO:0007669"/>
    <property type="project" value="InterPro"/>
</dbReference>
<dbReference type="FunFam" id="3.90.190.10:FF:000004">
    <property type="entry name" value="Protein phosphatase Slingshot homolog 2"/>
    <property type="match status" value="1"/>
</dbReference>
<feature type="compositionally biased region" description="Polar residues" evidence="9">
    <location>
        <begin position="776"/>
        <end position="796"/>
    </location>
</feature>
<evidence type="ECO:0000313" key="13">
    <source>
        <dbReference type="Ensembl" id="ENSOMYP00000135266.1"/>
    </source>
</evidence>
<dbReference type="Gene3D" id="3.90.190.10">
    <property type="entry name" value="Protein tyrosine phosphatase superfamily"/>
    <property type="match status" value="1"/>
</dbReference>
<evidence type="ECO:0000259" key="12">
    <source>
        <dbReference type="PROSITE" id="PS51998"/>
    </source>
</evidence>
<comment type="subcellular location">
    <subcellularLocation>
        <location evidence="1">Cytoplasm</location>
        <location evidence="1">Cytoskeleton</location>
    </subcellularLocation>
</comment>
<dbReference type="PROSITE" id="PS50054">
    <property type="entry name" value="TYR_PHOSPHATASE_DUAL"/>
    <property type="match status" value="1"/>
</dbReference>
<keyword evidence="7" id="KW-0206">Cytoskeleton</keyword>
<dbReference type="Pfam" id="PF08766">
    <property type="entry name" value="DEK_C"/>
    <property type="match status" value="1"/>
</dbReference>
<dbReference type="InterPro" id="IPR043587">
    <property type="entry name" value="Phosphatase_SSH-like"/>
</dbReference>
<dbReference type="InterPro" id="IPR000387">
    <property type="entry name" value="Tyr_Pase_dom"/>
</dbReference>
<dbReference type="EC" id="3.1.3.16" evidence="3"/>
<feature type="compositionally biased region" description="Basic residues" evidence="9">
    <location>
        <begin position="1283"/>
        <end position="1292"/>
    </location>
</feature>
<dbReference type="Pfam" id="PF00782">
    <property type="entry name" value="DSPc"/>
    <property type="match status" value="1"/>
</dbReference>
<feature type="compositionally biased region" description="Polar residues" evidence="9">
    <location>
        <begin position="868"/>
        <end position="880"/>
    </location>
</feature>
<dbReference type="GeneTree" id="ENSGT00940000157430"/>
<feature type="region of interest" description="Disordered" evidence="9">
    <location>
        <begin position="1179"/>
        <end position="1308"/>
    </location>
</feature>
<feature type="compositionally biased region" description="Basic and acidic residues" evidence="9">
    <location>
        <begin position="470"/>
        <end position="483"/>
    </location>
</feature>
<protein>
    <recommendedName>
        <fullName evidence="3">protein-serine/threonine phosphatase</fullName>
        <ecNumber evidence="3">3.1.3.16</ecNumber>
    </recommendedName>
</protein>
<evidence type="ECO:0000256" key="4">
    <source>
        <dbReference type="ARBA" id="ARBA00022490"/>
    </source>
</evidence>
<evidence type="ECO:0000256" key="2">
    <source>
        <dbReference type="ARBA" id="ARBA00009580"/>
    </source>
</evidence>
<reference evidence="13" key="3">
    <citation type="submission" date="2025-09" db="UniProtKB">
        <authorList>
            <consortium name="Ensembl"/>
        </authorList>
    </citation>
    <scope>IDENTIFICATION</scope>
</reference>
<dbReference type="PANTHER" id="PTHR45864:SF3">
    <property type="entry name" value="PROTEIN PHOSPHATASE SLINGSHOT HOMOLOG 2"/>
    <property type="match status" value="1"/>
</dbReference>
<dbReference type="InterPro" id="IPR029021">
    <property type="entry name" value="Prot-tyrosine_phosphatase-like"/>
</dbReference>
<dbReference type="Proteomes" id="UP000694395">
    <property type="component" value="Chromosome 27"/>
</dbReference>
<reference evidence="13" key="1">
    <citation type="submission" date="2020-07" db="EMBL/GenBank/DDBJ databases">
        <title>A long reads based de novo assembly of the rainbow trout Arlee double haploid line genome.</title>
        <authorList>
            <person name="Gao G."/>
            <person name="Palti Y."/>
        </authorList>
    </citation>
    <scope>NUCLEOTIDE SEQUENCE [LARGE SCALE GENOMIC DNA]</scope>
</reference>
<dbReference type="SMART" id="SM00195">
    <property type="entry name" value="DSPc"/>
    <property type="match status" value="1"/>
</dbReference>
<feature type="region of interest" description="Disordered" evidence="9">
    <location>
        <begin position="776"/>
        <end position="1006"/>
    </location>
</feature>
<feature type="region of interest" description="Disordered" evidence="9">
    <location>
        <begin position="468"/>
        <end position="561"/>
    </location>
</feature>
<feature type="domain" description="Tyrosine specific protein phosphatases" evidence="11">
    <location>
        <begin position="380"/>
        <end position="437"/>
    </location>
</feature>
<feature type="compositionally biased region" description="Polar residues" evidence="9">
    <location>
        <begin position="531"/>
        <end position="549"/>
    </location>
</feature>
<keyword evidence="4" id="KW-0963">Cytoplasm</keyword>
<dbReference type="Pfam" id="PF23040">
    <property type="entry name" value="PH_SSH1-like_1st"/>
    <property type="match status" value="1"/>
</dbReference>
<feature type="compositionally biased region" description="Polar residues" evidence="9">
    <location>
        <begin position="932"/>
        <end position="944"/>
    </location>
</feature>
<dbReference type="InterPro" id="IPR020422">
    <property type="entry name" value="TYR_PHOSPHATASE_DUAL_dom"/>
</dbReference>
<proteinExistence type="inferred from homology"/>
<dbReference type="InterPro" id="IPR000340">
    <property type="entry name" value="Dual-sp_phosphatase_cat-dom"/>
</dbReference>
<dbReference type="InterPro" id="IPR043588">
    <property type="entry name" value="SSH-N"/>
</dbReference>
<organism evidence="13 14">
    <name type="scientific">Oncorhynchus mykiss</name>
    <name type="common">Rainbow trout</name>
    <name type="synonym">Salmo gairdneri</name>
    <dbReference type="NCBI Taxonomy" id="8022"/>
    <lineage>
        <taxon>Eukaryota</taxon>
        <taxon>Metazoa</taxon>
        <taxon>Chordata</taxon>
        <taxon>Craniata</taxon>
        <taxon>Vertebrata</taxon>
        <taxon>Euteleostomi</taxon>
        <taxon>Actinopterygii</taxon>
        <taxon>Neopterygii</taxon>
        <taxon>Teleostei</taxon>
        <taxon>Protacanthopterygii</taxon>
        <taxon>Salmoniformes</taxon>
        <taxon>Salmonidae</taxon>
        <taxon>Salmoninae</taxon>
        <taxon>Oncorhynchus</taxon>
    </lineage>
</organism>
<evidence type="ECO:0000256" key="6">
    <source>
        <dbReference type="ARBA" id="ARBA00022912"/>
    </source>
</evidence>
<dbReference type="CDD" id="cd11652">
    <property type="entry name" value="SSH-N"/>
    <property type="match status" value="1"/>
</dbReference>
<dbReference type="RefSeq" id="XP_036820861.1">
    <property type="nucleotide sequence ID" value="XM_036964966.1"/>
</dbReference>
<comment type="catalytic activity">
    <reaction evidence="8">
        <text>O-phospho-L-threonyl-[protein] + H2O = L-threonyl-[protein] + phosphate</text>
        <dbReference type="Rhea" id="RHEA:47004"/>
        <dbReference type="Rhea" id="RHEA-COMP:11060"/>
        <dbReference type="Rhea" id="RHEA-COMP:11605"/>
        <dbReference type="ChEBI" id="CHEBI:15377"/>
        <dbReference type="ChEBI" id="CHEBI:30013"/>
        <dbReference type="ChEBI" id="CHEBI:43474"/>
        <dbReference type="ChEBI" id="CHEBI:61977"/>
        <dbReference type="EC" id="3.1.3.16"/>
    </reaction>
</comment>
<feature type="compositionally biased region" description="Basic and acidic residues" evidence="9">
    <location>
        <begin position="919"/>
        <end position="929"/>
    </location>
</feature>
<keyword evidence="14" id="KW-1185">Reference proteome</keyword>
<dbReference type="GO" id="GO:0005856">
    <property type="term" value="C:cytoskeleton"/>
    <property type="evidence" value="ECO:0007669"/>
    <property type="project" value="UniProtKB-SubCell"/>
</dbReference>
<dbReference type="InterPro" id="IPR016130">
    <property type="entry name" value="Tyr_Pase_AS"/>
</dbReference>
<name>A0A8K9XN87_ONCMY</name>
<dbReference type="CDD" id="cd14569">
    <property type="entry name" value="DSP_slingshot_2"/>
    <property type="match status" value="1"/>
</dbReference>
<evidence type="ECO:0000256" key="3">
    <source>
        <dbReference type="ARBA" id="ARBA00013081"/>
    </source>
</evidence>
<evidence type="ECO:0000256" key="7">
    <source>
        <dbReference type="ARBA" id="ARBA00023212"/>
    </source>
</evidence>
<dbReference type="PROSITE" id="PS51998">
    <property type="entry name" value="DEK_C"/>
    <property type="match status" value="1"/>
</dbReference>
<dbReference type="InterPro" id="IPR014876">
    <property type="entry name" value="DEK_C"/>
</dbReference>
<evidence type="ECO:0000313" key="14">
    <source>
        <dbReference type="Proteomes" id="UP000694395"/>
    </source>
</evidence>
<dbReference type="KEGG" id="omy:110507539"/>
<feature type="compositionally biased region" description="Basic and acidic residues" evidence="9">
    <location>
        <begin position="823"/>
        <end position="834"/>
    </location>
</feature>
<dbReference type="PANTHER" id="PTHR45864">
    <property type="entry name" value="SLINGSHOT PROTEIN PHOSPHATASE HOMOLOG"/>
    <property type="match status" value="1"/>
</dbReference>
<dbReference type="GeneID" id="110507539"/>
<feature type="compositionally biased region" description="Polar residues" evidence="9">
    <location>
        <begin position="499"/>
        <end position="510"/>
    </location>
</feature>
<dbReference type="SUPFAM" id="SSF52799">
    <property type="entry name" value="(Phosphotyrosine protein) phosphatases II"/>
    <property type="match status" value="1"/>
</dbReference>
<feature type="compositionally biased region" description="Low complexity" evidence="9">
    <location>
        <begin position="1235"/>
        <end position="1244"/>
    </location>
</feature>
<dbReference type="PROSITE" id="PS50056">
    <property type="entry name" value="TYR_PHOSPHATASE_2"/>
    <property type="match status" value="1"/>
</dbReference>
<evidence type="ECO:0000256" key="9">
    <source>
        <dbReference type="SAM" id="MobiDB-lite"/>
    </source>
</evidence>